<protein>
    <submittedName>
        <fullName evidence="1">Uncharacterized protein</fullName>
    </submittedName>
</protein>
<dbReference type="AlphaFoldDB" id="A0A1Q8YGM0"/>
<evidence type="ECO:0000313" key="2">
    <source>
        <dbReference type="Proteomes" id="UP000185911"/>
    </source>
</evidence>
<evidence type="ECO:0000313" key="1">
    <source>
        <dbReference type="EMBL" id="OLP07208.1"/>
    </source>
</evidence>
<dbReference type="Proteomes" id="UP000185911">
    <property type="component" value="Unassembled WGS sequence"/>
</dbReference>
<accession>A0A1Q8YGM0</accession>
<organism evidence="1 2">
    <name type="scientific">Rhodoferax antarcticus ANT.BR</name>
    <dbReference type="NCBI Taxonomy" id="1111071"/>
    <lineage>
        <taxon>Bacteria</taxon>
        <taxon>Pseudomonadati</taxon>
        <taxon>Pseudomonadota</taxon>
        <taxon>Betaproteobacteria</taxon>
        <taxon>Burkholderiales</taxon>
        <taxon>Comamonadaceae</taxon>
        <taxon>Rhodoferax</taxon>
    </lineage>
</organism>
<dbReference type="EMBL" id="MSYM01000009">
    <property type="protein sequence ID" value="OLP07208.1"/>
    <property type="molecule type" value="Genomic_DNA"/>
</dbReference>
<keyword evidence="2" id="KW-1185">Reference proteome</keyword>
<sequence length="45" mass="4670">MGPHQPVSKKQKAVAVLVTRLGQTTAASKGVMLAVAKRCQACFSA</sequence>
<name>A0A1Q8YGM0_9BURK</name>
<comment type="caution">
    <text evidence="1">The sequence shown here is derived from an EMBL/GenBank/DDBJ whole genome shotgun (WGS) entry which is preliminary data.</text>
</comment>
<proteinExistence type="predicted"/>
<reference evidence="1 2" key="1">
    <citation type="submission" date="2017-01" db="EMBL/GenBank/DDBJ databases">
        <title>Genome sequence of Rhodoferax antarcticus ANT.BR, a psychrophilic purple nonsulfur bacterium from an Antarctic microbial mat.</title>
        <authorList>
            <person name="Baker J."/>
            <person name="Riester C."/>
            <person name="Skinner B."/>
            <person name="Newell A."/>
            <person name="Swingley W."/>
            <person name="Madigan M."/>
            <person name="Jung D."/>
            <person name="Asao M."/>
            <person name="Chen M."/>
            <person name="Loughlin P."/>
            <person name="Pan H."/>
            <person name="Lin S."/>
            <person name="Li N."/>
            <person name="Shaw J."/>
            <person name="Prado M."/>
            <person name="Sherman C."/>
            <person name="Li X."/>
            <person name="Tang J."/>
            <person name="Blankenship R."/>
            <person name="Zhao T."/>
            <person name="Touchman J."/>
            <person name="Sattley M."/>
        </authorList>
    </citation>
    <scope>NUCLEOTIDE SEQUENCE [LARGE SCALE GENOMIC DNA]</scope>
    <source>
        <strain evidence="1 2">ANT.BR</strain>
    </source>
</reference>
<gene>
    <name evidence="1" type="ORF">BLL52_1495</name>
</gene>